<comment type="caution">
    <text evidence="3">The sequence shown here is derived from an EMBL/GenBank/DDBJ whole genome shotgun (WGS) entry which is preliminary data.</text>
</comment>
<evidence type="ECO:0000256" key="2">
    <source>
        <dbReference type="SAM" id="MobiDB-lite"/>
    </source>
</evidence>
<feature type="coiled-coil region" evidence="1">
    <location>
        <begin position="244"/>
        <end position="404"/>
    </location>
</feature>
<reference evidence="3" key="2">
    <citation type="submission" date="2023-06" db="EMBL/GenBank/DDBJ databases">
        <authorList>
            <consortium name="Lawrence Berkeley National Laboratory"/>
            <person name="Haridas S."/>
            <person name="Hensen N."/>
            <person name="Bonometti L."/>
            <person name="Westerberg I."/>
            <person name="Brannstrom I.O."/>
            <person name="Guillou S."/>
            <person name="Cros-Aarteil S."/>
            <person name="Calhoun S."/>
            <person name="Kuo A."/>
            <person name="Mondo S."/>
            <person name="Pangilinan J."/>
            <person name="Riley R."/>
            <person name="Labutti K."/>
            <person name="Andreopoulos B."/>
            <person name="Lipzen A."/>
            <person name="Chen C."/>
            <person name="Yanf M."/>
            <person name="Daum C."/>
            <person name="Ng V."/>
            <person name="Clum A."/>
            <person name="Steindorff A."/>
            <person name="Ohm R."/>
            <person name="Martin F."/>
            <person name="Silar P."/>
            <person name="Natvig D."/>
            <person name="Lalanne C."/>
            <person name="Gautier V."/>
            <person name="Ament-Velasquez S.L."/>
            <person name="Kruys A."/>
            <person name="Hutchinson M.I."/>
            <person name="Powell A.J."/>
            <person name="Barry K."/>
            <person name="Miller A.N."/>
            <person name="Grigoriev I.V."/>
            <person name="Debuchy R."/>
            <person name="Gladieux P."/>
            <person name="Thoren M.H."/>
            <person name="Johannesson H."/>
        </authorList>
    </citation>
    <scope>NUCLEOTIDE SEQUENCE</scope>
    <source>
        <strain evidence="3">CBS 118394</strain>
    </source>
</reference>
<name>A0AAE0I2N1_9PEZI</name>
<feature type="compositionally biased region" description="Low complexity" evidence="2">
    <location>
        <begin position="64"/>
        <end position="73"/>
    </location>
</feature>
<feature type="region of interest" description="Disordered" evidence="2">
    <location>
        <begin position="1"/>
        <end position="158"/>
    </location>
</feature>
<protein>
    <submittedName>
        <fullName evidence="3">Uncharacterized protein</fullName>
    </submittedName>
</protein>
<accession>A0AAE0I2N1</accession>
<dbReference type="Proteomes" id="UP001283341">
    <property type="component" value="Unassembled WGS sequence"/>
</dbReference>
<feature type="compositionally biased region" description="Basic and acidic residues" evidence="2">
    <location>
        <begin position="78"/>
        <end position="117"/>
    </location>
</feature>
<dbReference type="EMBL" id="JAUEDM010000005">
    <property type="protein sequence ID" value="KAK3317052.1"/>
    <property type="molecule type" value="Genomic_DNA"/>
</dbReference>
<feature type="region of interest" description="Disordered" evidence="2">
    <location>
        <begin position="618"/>
        <end position="637"/>
    </location>
</feature>
<keyword evidence="4" id="KW-1185">Reference proteome</keyword>
<organism evidence="3 4">
    <name type="scientific">Apodospora peruviana</name>
    <dbReference type="NCBI Taxonomy" id="516989"/>
    <lineage>
        <taxon>Eukaryota</taxon>
        <taxon>Fungi</taxon>
        <taxon>Dikarya</taxon>
        <taxon>Ascomycota</taxon>
        <taxon>Pezizomycotina</taxon>
        <taxon>Sordariomycetes</taxon>
        <taxon>Sordariomycetidae</taxon>
        <taxon>Sordariales</taxon>
        <taxon>Lasiosphaeriaceae</taxon>
        <taxon>Apodospora</taxon>
    </lineage>
</organism>
<feature type="compositionally biased region" description="Basic and acidic residues" evidence="2">
    <location>
        <begin position="625"/>
        <end position="635"/>
    </location>
</feature>
<sequence>MFGSRRKANRNSGTGQFAQRGEQTPADAEKALSGAVAATKDTNWLSSGAVYDGSKDSGGRPYGASPSPTAPSTIPGREGSRNDRDQRGGPPEHYRERKAVPYRSDMLERIDDSDLDHGPPLPIRRAITGGGREASSPAKDREVSHGTTSPPAKPEHAKMLDDLMERYERKEEEARKKHQAELRQNENEKARMQAKFEDTLNQYQAQLAALQANHANQLQKERHDREQHISLLAADYQDRGKASEEKALAQCRGLEEDLKRLQEHYEDKLRKQNESNEATIKTLRTERANMAGHLNNQLDMTQRVKQEQINALRKELSLKATEIENHKAQKDGLISEMADMQKENRILRDEVVVSRKDQESMRYDLERKLKGQMENAEKLETKWKHEMQQLKDRHAQEVQNLRMQTDRQRHQYEGQLMEKDRKFVENLEGYQSDFRKEADRLAAQHHRNTVHLKERIVSLEGSLVDNIDDLRPSFGGDSLKIKFRNLKLKVETITEPFNLNLVSSGGSVEELDPTGFLAREGKNQMRFFLRSLCWSTIIEGFFSAPFGFGAFGRGEGRQLLINLYCTWQRLFDPAFTGFISAPELKDQEDFEPFYRDKFANLWRSATFQSIMTAVQPTKGSKVSKRTSDAPNREEPPTNEAAVGIAKVFVQNVERVRSDLLGMLKRACGGSSVSGEIEGIVDEIVRSASLLAVEFGAHGAKICFGMPKTRDIVQIGTEFVDCEDGDGNRGALETVQLAVSPSLFMIGDGRNDLTTATCLFPGEIYPERAS</sequence>
<gene>
    <name evidence="3" type="ORF">B0H66DRAFT_605313</name>
</gene>
<evidence type="ECO:0000313" key="4">
    <source>
        <dbReference type="Proteomes" id="UP001283341"/>
    </source>
</evidence>
<keyword evidence="1" id="KW-0175">Coiled coil</keyword>
<dbReference type="AlphaFoldDB" id="A0AAE0I2N1"/>
<evidence type="ECO:0000256" key="1">
    <source>
        <dbReference type="SAM" id="Coils"/>
    </source>
</evidence>
<proteinExistence type="predicted"/>
<reference evidence="3" key="1">
    <citation type="journal article" date="2023" name="Mol. Phylogenet. Evol.">
        <title>Genome-scale phylogeny and comparative genomics of the fungal order Sordariales.</title>
        <authorList>
            <person name="Hensen N."/>
            <person name="Bonometti L."/>
            <person name="Westerberg I."/>
            <person name="Brannstrom I.O."/>
            <person name="Guillou S."/>
            <person name="Cros-Aarteil S."/>
            <person name="Calhoun S."/>
            <person name="Haridas S."/>
            <person name="Kuo A."/>
            <person name="Mondo S."/>
            <person name="Pangilinan J."/>
            <person name="Riley R."/>
            <person name="LaButti K."/>
            <person name="Andreopoulos B."/>
            <person name="Lipzen A."/>
            <person name="Chen C."/>
            <person name="Yan M."/>
            <person name="Daum C."/>
            <person name="Ng V."/>
            <person name="Clum A."/>
            <person name="Steindorff A."/>
            <person name="Ohm R.A."/>
            <person name="Martin F."/>
            <person name="Silar P."/>
            <person name="Natvig D.O."/>
            <person name="Lalanne C."/>
            <person name="Gautier V."/>
            <person name="Ament-Velasquez S.L."/>
            <person name="Kruys A."/>
            <person name="Hutchinson M.I."/>
            <person name="Powell A.J."/>
            <person name="Barry K."/>
            <person name="Miller A.N."/>
            <person name="Grigoriev I.V."/>
            <person name="Debuchy R."/>
            <person name="Gladieux P."/>
            <person name="Hiltunen Thoren M."/>
            <person name="Johannesson H."/>
        </authorList>
    </citation>
    <scope>NUCLEOTIDE SEQUENCE</scope>
    <source>
        <strain evidence="3">CBS 118394</strain>
    </source>
</reference>
<evidence type="ECO:0000313" key="3">
    <source>
        <dbReference type="EMBL" id="KAK3317052.1"/>
    </source>
</evidence>